<evidence type="ECO:0000313" key="2">
    <source>
        <dbReference type="Proteomes" id="UP001320272"/>
    </source>
</evidence>
<comment type="caution">
    <text evidence="1">The sequence shown here is derived from an EMBL/GenBank/DDBJ whole genome shotgun (WGS) entry which is preliminary data.</text>
</comment>
<accession>A0ABS9AXY9</accession>
<reference evidence="1 2" key="1">
    <citation type="journal article" date="2021" name="Front. Microbiol.">
        <title>Aerobic Denitrification and Heterotrophic Sulfur Oxidation in the Genus Halomonas Revealed by Six Novel Species Characterizations and Genome-Based Analysis.</title>
        <authorList>
            <person name="Wang L."/>
            <person name="Shao Z."/>
        </authorList>
    </citation>
    <scope>NUCLEOTIDE SEQUENCE [LARGE SCALE GENOMIC DNA]</scope>
    <source>
        <strain evidence="1 2">MCCC 1A11058</strain>
    </source>
</reference>
<proteinExistence type="predicted"/>
<dbReference type="EMBL" id="JABFTV010000012">
    <property type="protein sequence ID" value="MCE8026348.1"/>
    <property type="molecule type" value="Genomic_DNA"/>
</dbReference>
<sequence>MPQAAFTKTMGWLMVLLLVALTGCAIEPLHDEPARDGPTRDEQAAAQALQAVYEDALPAMPLDKQRHYAQRLYRISGDSRYLEPLEAHGRLLSKQLERDIAGLETPGFAAARTRELMASHPQRTARQRARGAMLNEWGEIAFGRQLLFRLVQADYYGLLKTLPEHQRALGYLASLEWLRFLTDPEVMRIYAAQVANQAHFLYQLGIVDLRDDVEAALRSAYPADAVSALNKTDYRNRLYGMTHIVIADSRYYQRRVSAEQHAWILAAFRSEIERILDEATEDIMAEVALSFLLAGLDDDPVVARIRRHLIQAIDPRSGIIPSPDGDTDLERGEHRNVLAIMVLGWPG</sequence>
<organism evidence="1 2">
    <name type="scientific">Billgrantia aerodenitrificans</name>
    <dbReference type="NCBI Taxonomy" id="2733483"/>
    <lineage>
        <taxon>Bacteria</taxon>
        <taxon>Pseudomonadati</taxon>
        <taxon>Pseudomonadota</taxon>
        <taxon>Gammaproteobacteria</taxon>
        <taxon>Oceanospirillales</taxon>
        <taxon>Halomonadaceae</taxon>
        <taxon>Billgrantia</taxon>
    </lineage>
</organism>
<name>A0ABS9AXY9_9GAMM</name>
<dbReference type="Pfam" id="PF12060">
    <property type="entry name" value="DUF3541"/>
    <property type="match status" value="1"/>
</dbReference>
<dbReference type="Proteomes" id="UP001320272">
    <property type="component" value="Unassembled WGS sequence"/>
</dbReference>
<protein>
    <submittedName>
        <fullName evidence="1">DUF3541 domain-containing protein</fullName>
    </submittedName>
</protein>
<dbReference type="RefSeq" id="WP_234255239.1">
    <property type="nucleotide sequence ID" value="NZ_JABFTV010000012.1"/>
</dbReference>
<keyword evidence="2" id="KW-1185">Reference proteome</keyword>
<gene>
    <name evidence="1" type="ORF">HOP59_19670</name>
</gene>
<evidence type="ECO:0000313" key="1">
    <source>
        <dbReference type="EMBL" id="MCE8026348.1"/>
    </source>
</evidence>
<dbReference type="InterPro" id="IPR021928">
    <property type="entry name" value="DUF3541"/>
</dbReference>